<evidence type="ECO:0000313" key="2">
    <source>
        <dbReference type="EMBL" id="KAA8493600.1"/>
    </source>
</evidence>
<dbReference type="Proteomes" id="UP000324585">
    <property type="component" value="Unassembled WGS sequence"/>
</dbReference>
<evidence type="ECO:0000256" key="1">
    <source>
        <dbReference type="SAM" id="Phobius"/>
    </source>
</evidence>
<accession>A0A5J4YRT2</accession>
<dbReference type="GO" id="GO:0006508">
    <property type="term" value="P:proteolysis"/>
    <property type="evidence" value="ECO:0007669"/>
    <property type="project" value="InterPro"/>
</dbReference>
<keyword evidence="1" id="KW-0472">Membrane</keyword>
<name>A0A5J4YRT2_PORPP</name>
<dbReference type="GO" id="GO:0004176">
    <property type="term" value="F:ATP-dependent peptidase activity"/>
    <property type="evidence" value="ECO:0007669"/>
    <property type="project" value="InterPro"/>
</dbReference>
<feature type="transmembrane region" description="Helical" evidence="1">
    <location>
        <begin position="135"/>
        <end position="154"/>
    </location>
</feature>
<dbReference type="GO" id="GO:0004222">
    <property type="term" value="F:metalloendopeptidase activity"/>
    <property type="evidence" value="ECO:0007669"/>
    <property type="project" value="InterPro"/>
</dbReference>
<dbReference type="InterPro" id="IPR037219">
    <property type="entry name" value="Peptidase_M41-like"/>
</dbReference>
<dbReference type="PANTHER" id="PTHR33471:SF7">
    <property type="entry name" value="ATP-DEPENDENT ZINC METALLOPROTEASE-RELATED"/>
    <property type="match status" value="1"/>
</dbReference>
<sequence>MRQSGGNIRTTENKRDQLKMTSMIAFAAAPCGATRWRRRVTVSAARGVAQCGARPRRVIRTGSTRLIMDAEATAALGTSRADFEKYMAEQAPAKWASEDIKPRRVTQTDFTRRTKIEMQKLVGEDVTDVKVLRNAFAVVLLSSSALAVLAAAVLPPQAAYYSSYLIGGVSLVVLGVGSTNPGILSAILAGARAQSASDKQERVARHEAAHLLVAYLVGLPIAEFNLQASGSNMDAVQLFELDGTRAELDKASVVGLAGGIGEAMAFGEAFGIRADLDLLQSLLIRANPPLRGKEIQEQTLWAAYTAYVLLEKHRAAWDALCSANLNNANGAIRLADAIEIIEKASL</sequence>
<dbReference type="PANTHER" id="PTHR33471">
    <property type="entry name" value="ATP-DEPENDENT ZINC METALLOPROTEASE-RELATED"/>
    <property type="match status" value="1"/>
</dbReference>
<dbReference type="OMA" id="WASEDIK"/>
<evidence type="ECO:0000313" key="3">
    <source>
        <dbReference type="Proteomes" id="UP000324585"/>
    </source>
</evidence>
<dbReference type="EMBL" id="VRMN01000006">
    <property type="protein sequence ID" value="KAA8493600.1"/>
    <property type="molecule type" value="Genomic_DNA"/>
</dbReference>
<keyword evidence="1" id="KW-1133">Transmembrane helix</keyword>
<feature type="transmembrane region" description="Helical" evidence="1">
    <location>
        <begin position="166"/>
        <end position="189"/>
    </location>
</feature>
<gene>
    <name evidence="2" type="ORF">FVE85_4737</name>
</gene>
<keyword evidence="1" id="KW-0812">Transmembrane</keyword>
<organism evidence="2 3">
    <name type="scientific">Porphyridium purpureum</name>
    <name type="common">Red alga</name>
    <name type="synonym">Porphyridium cruentum</name>
    <dbReference type="NCBI Taxonomy" id="35688"/>
    <lineage>
        <taxon>Eukaryota</taxon>
        <taxon>Rhodophyta</taxon>
        <taxon>Bangiophyceae</taxon>
        <taxon>Porphyridiales</taxon>
        <taxon>Porphyridiaceae</taxon>
        <taxon>Porphyridium</taxon>
    </lineage>
</organism>
<dbReference type="OrthoDB" id="5562at2759"/>
<proteinExistence type="predicted"/>
<dbReference type="Gene3D" id="1.20.58.760">
    <property type="entry name" value="Peptidase M41"/>
    <property type="match status" value="1"/>
</dbReference>
<dbReference type="SUPFAM" id="SSF140990">
    <property type="entry name" value="FtsH protease domain-like"/>
    <property type="match status" value="1"/>
</dbReference>
<keyword evidence="3" id="KW-1185">Reference proteome</keyword>
<reference evidence="3" key="1">
    <citation type="journal article" date="2019" name="Nat. Commun.">
        <title>Expansion of phycobilisome linker gene families in mesophilic red algae.</title>
        <authorList>
            <person name="Lee J."/>
            <person name="Kim D."/>
            <person name="Bhattacharya D."/>
            <person name="Yoon H.S."/>
        </authorList>
    </citation>
    <scope>NUCLEOTIDE SEQUENCE [LARGE SCALE GENOMIC DNA]</scope>
    <source>
        <strain evidence="3">CCMP 1328</strain>
    </source>
</reference>
<comment type="caution">
    <text evidence="2">The sequence shown here is derived from an EMBL/GenBank/DDBJ whole genome shotgun (WGS) entry which is preliminary data.</text>
</comment>
<protein>
    <submittedName>
        <fullName evidence="2">Uncharacterized protein</fullName>
    </submittedName>
</protein>
<dbReference type="GO" id="GO:0005524">
    <property type="term" value="F:ATP binding"/>
    <property type="evidence" value="ECO:0007669"/>
    <property type="project" value="InterPro"/>
</dbReference>
<dbReference type="AlphaFoldDB" id="A0A5J4YRT2"/>